<protein>
    <submittedName>
        <fullName evidence="4">Uncharacterized protein</fullName>
    </submittedName>
</protein>
<gene>
    <name evidence="4" type="ORF">HETSPECPRED_005259</name>
</gene>
<dbReference type="PANTHER" id="PTHR28019">
    <property type="entry name" value="CELL MEMBRANE PROTEIN YLR413W-RELATED"/>
    <property type="match status" value="1"/>
</dbReference>
<feature type="chain" id="PRO_5034487533" evidence="3">
    <location>
        <begin position="25"/>
        <end position="387"/>
    </location>
</feature>
<dbReference type="Pfam" id="PF06687">
    <property type="entry name" value="SUR7"/>
    <property type="match status" value="1"/>
</dbReference>
<evidence type="ECO:0000256" key="2">
    <source>
        <dbReference type="SAM" id="Phobius"/>
    </source>
</evidence>
<keyword evidence="2" id="KW-0812">Transmembrane</keyword>
<dbReference type="GO" id="GO:0005886">
    <property type="term" value="C:plasma membrane"/>
    <property type="evidence" value="ECO:0007669"/>
    <property type="project" value="InterPro"/>
</dbReference>
<sequence length="387" mass="41889">MITAYRAALPGAALLCSLVAFALALCCLLAGTSPKTLQGMELYTLNTSKIGPTLLRELHLPEADPSFNISNLVPRFDVPGDLESAGQAITDTGSNLVDEASDLIKDPKAALQNIKDNITHAVDKAKQEVKDEVAKVEGAVKNATAGIVSLAINETIQHLHIQDFYVAHLLVFCEGNYTAKGKQNLTYCSNHKVNTKYNATGQQKQESLDNPLAFLENLHLPDPIDFALHALTFLAKITSAFYFVAIFCLIVTIVSTAMTIPGYFRPPSITGGSGKSRLLRIVTLASGVCAFFTLLLATAIVHFLVKKLCELFNKHPGAGIAAYPGQTFQNCSWASVILIGVAMTLAVADLAIGIATKGARDKLQGAAKRKWWGRNKKEERQEEEYEL</sequence>
<evidence type="ECO:0000256" key="1">
    <source>
        <dbReference type="SAM" id="Coils"/>
    </source>
</evidence>
<reference evidence="4" key="1">
    <citation type="submission" date="2021-03" db="EMBL/GenBank/DDBJ databases">
        <authorList>
            <person name="Tagirdzhanova G."/>
        </authorList>
    </citation>
    <scope>NUCLEOTIDE SEQUENCE</scope>
</reference>
<keyword evidence="3" id="KW-0732">Signal</keyword>
<dbReference type="GO" id="GO:0051285">
    <property type="term" value="C:cell cortex of cell tip"/>
    <property type="evidence" value="ECO:0007669"/>
    <property type="project" value="TreeGrafter"/>
</dbReference>
<feature type="transmembrane region" description="Helical" evidence="2">
    <location>
        <begin position="281"/>
        <end position="305"/>
    </location>
</feature>
<keyword evidence="2" id="KW-0472">Membrane</keyword>
<dbReference type="InterPro" id="IPR009571">
    <property type="entry name" value="SUR7/Rim9-like_fungi"/>
</dbReference>
<feature type="coiled-coil region" evidence="1">
    <location>
        <begin position="108"/>
        <end position="142"/>
    </location>
</feature>
<proteinExistence type="predicted"/>
<keyword evidence="2" id="KW-1133">Transmembrane helix</keyword>
<dbReference type="GO" id="GO:0031505">
    <property type="term" value="P:fungal-type cell wall organization"/>
    <property type="evidence" value="ECO:0007669"/>
    <property type="project" value="TreeGrafter"/>
</dbReference>
<keyword evidence="5" id="KW-1185">Reference proteome</keyword>
<organism evidence="4 5">
    <name type="scientific">Heterodermia speciosa</name>
    <dbReference type="NCBI Taxonomy" id="116794"/>
    <lineage>
        <taxon>Eukaryota</taxon>
        <taxon>Fungi</taxon>
        <taxon>Dikarya</taxon>
        <taxon>Ascomycota</taxon>
        <taxon>Pezizomycotina</taxon>
        <taxon>Lecanoromycetes</taxon>
        <taxon>OSLEUM clade</taxon>
        <taxon>Lecanoromycetidae</taxon>
        <taxon>Caliciales</taxon>
        <taxon>Physciaceae</taxon>
        <taxon>Heterodermia</taxon>
    </lineage>
</organism>
<accession>A0A8H3IQ03</accession>
<dbReference type="Proteomes" id="UP000664521">
    <property type="component" value="Unassembled WGS sequence"/>
</dbReference>
<dbReference type="OrthoDB" id="4159154at2759"/>
<keyword evidence="1" id="KW-0175">Coiled coil</keyword>
<feature type="transmembrane region" description="Helical" evidence="2">
    <location>
        <begin position="333"/>
        <end position="355"/>
    </location>
</feature>
<name>A0A8H3IQ03_9LECA</name>
<comment type="caution">
    <text evidence="4">The sequence shown here is derived from an EMBL/GenBank/DDBJ whole genome shotgun (WGS) entry which is preliminary data.</text>
</comment>
<dbReference type="InterPro" id="IPR052413">
    <property type="entry name" value="SUR7_domain"/>
</dbReference>
<dbReference type="AlphaFoldDB" id="A0A8H3IQ03"/>
<dbReference type="PANTHER" id="PTHR28019:SF7">
    <property type="entry name" value="SUR7 PROTEIN"/>
    <property type="match status" value="1"/>
</dbReference>
<evidence type="ECO:0000256" key="3">
    <source>
        <dbReference type="SAM" id="SignalP"/>
    </source>
</evidence>
<dbReference type="EMBL" id="CAJPDS010000032">
    <property type="protein sequence ID" value="CAF9923165.1"/>
    <property type="molecule type" value="Genomic_DNA"/>
</dbReference>
<feature type="transmembrane region" description="Helical" evidence="2">
    <location>
        <begin position="240"/>
        <end position="260"/>
    </location>
</feature>
<evidence type="ECO:0000313" key="4">
    <source>
        <dbReference type="EMBL" id="CAF9923165.1"/>
    </source>
</evidence>
<feature type="signal peptide" evidence="3">
    <location>
        <begin position="1"/>
        <end position="24"/>
    </location>
</feature>
<evidence type="ECO:0000313" key="5">
    <source>
        <dbReference type="Proteomes" id="UP000664521"/>
    </source>
</evidence>